<dbReference type="PROSITE" id="PS51186">
    <property type="entry name" value="GNAT"/>
    <property type="match status" value="1"/>
</dbReference>
<keyword evidence="3" id="KW-1185">Reference proteome</keyword>
<reference evidence="2" key="1">
    <citation type="journal article" date="2014" name="Int. J. Syst. Evol. Microbiol.">
        <title>Complete genome sequence of Corynebacterium casei LMG S-19264T (=DSM 44701T), isolated from a smear-ripened cheese.</title>
        <authorList>
            <consortium name="US DOE Joint Genome Institute (JGI-PGF)"/>
            <person name="Walter F."/>
            <person name="Albersmeier A."/>
            <person name="Kalinowski J."/>
            <person name="Ruckert C."/>
        </authorList>
    </citation>
    <scope>NUCLEOTIDE SEQUENCE</scope>
    <source>
        <strain evidence="2">CGMCC 1.15388</strain>
    </source>
</reference>
<evidence type="ECO:0000313" key="3">
    <source>
        <dbReference type="Proteomes" id="UP000633136"/>
    </source>
</evidence>
<dbReference type="EMBL" id="BMIS01000003">
    <property type="protein sequence ID" value="GGE64014.1"/>
    <property type="molecule type" value="Genomic_DNA"/>
</dbReference>
<evidence type="ECO:0000313" key="2">
    <source>
        <dbReference type="EMBL" id="GGE64014.1"/>
    </source>
</evidence>
<gene>
    <name evidence="2" type="ORF">GCM10011401_08950</name>
</gene>
<dbReference type="InterPro" id="IPR000182">
    <property type="entry name" value="GNAT_dom"/>
</dbReference>
<dbReference type="GO" id="GO:0016747">
    <property type="term" value="F:acyltransferase activity, transferring groups other than amino-acyl groups"/>
    <property type="evidence" value="ECO:0007669"/>
    <property type="project" value="InterPro"/>
</dbReference>
<dbReference type="RefSeq" id="WP_188683121.1">
    <property type="nucleotide sequence ID" value="NZ_BMIS01000003.1"/>
</dbReference>
<name>A0A917APF0_9MICC</name>
<dbReference type="Proteomes" id="UP000633136">
    <property type="component" value="Unassembled WGS sequence"/>
</dbReference>
<proteinExistence type="predicted"/>
<sequence length="166" mass="18883">MLEPIPAELRDVEGIWSLRRQREDWMAEKGIEQWRPGEVSASVIERQVERGEWHVLRDEHRTVIAGLRILWSDPDFWGPDDGSSVYVHGLMVDLGHAGRGYGAELLDWAGRLAVLEGKSRLRLDSAASNRELLSYYESLGFRGCGRRQVGDLNEVVLWEKRIGSAT</sequence>
<protein>
    <submittedName>
        <fullName evidence="2">N-acetyltransferase</fullName>
    </submittedName>
</protein>
<dbReference type="InterPro" id="IPR016181">
    <property type="entry name" value="Acyl_CoA_acyltransferase"/>
</dbReference>
<dbReference type="Gene3D" id="3.40.630.30">
    <property type="match status" value="1"/>
</dbReference>
<organism evidence="2 3">
    <name type="scientific">Nesterenkonia cremea</name>
    <dbReference type="NCBI Taxonomy" id="1882340"/>
    <lineage>
        <taxon>Bacteria</taxon>
        <taxon>Bacillati</taxon>
        <taxon>Actinomycetota</taxon>
        <taxon>Actinomycetes</taxon>
        <taxon>Micrococcales</taxon>
        <taxon>Micrococcaceae</taxon>
        <taxon>Nesterenkonia</taxon>
    </lineage>
</organism>
<dbReference type="SUPFAM" id="SSF55729">
    <property type="entry name" value="Acyl-CoA N-acyltransferases (Nat)"/>
    <property type="match status" value="1"/>
</dbReference>
<accession>A0A917APF0</accession>
<comment type="caution">
    <text evidence="2">The sequence shown here is derived from an EMBL/GenBank/DDBJ whole genome shotgun (WGS) entry which is preliminary data.</text>
</comment>
<feature type="domain" description="N-acetyltransferase" evidence="1">
    <location>
        <begin position="1"/>
        <end position="163"/>
    </location>
</feature>
<evidence type="ECO:0000259" key="1">
    <source>
        <dbReference type="PROSITE" id="PS51186"/>
    </source>
</evidence>
<dbReference type="Pfam" id="PF00583">
    <property type="entry name" value="Acetyltransf_1"/>
    <property type="match status" value="1"/>
</dbReference>
<reference evidence="2" key="2">
    <citation type="submission" date="2020-09" db="EMBL/GenBank/DDBJ databases">
        <authorList>
            <person name="Sun Q."/>
            <person name="Zhou Y."/>
        </authorList>
    </citation>
    <scope>NUCLEOTIDE SEQUENCE</scope>
    <source>
        <strain evidence="2">CGMCC 1.15388</strain>
    </source>
</reference>
<dbReference type="AlphaFoldDB" id="A0A917APF0"/>